<evidence type="ECO:0000256" key="2">
    <source>
        <dbReference type="SAM" id="SignalP"/>
    </source>
</evidence>
<dbReference type="AlphaFoldDB" id="A0A7S3PBR5"/>
<proteinExistence type="predicted"/>
<keyword evidence="2" id="KW-0732">Signal</keyword>
<accession>A0A7S3PBR5</accession>
<feature type="signal peptide" evidence="2">
    <location>
        <begin position="1"/>
        <end position="24"/>
    </location>
</feature>
<name>A0A7S3PBR5_9STRA</name>
<organism evidence="3">
    <name type="scientific">Amphora coffeiformis</name>
    <dbReference type="NCBI Taxonomy" id="265554"/>
    <lineage>
        <taxon>Eukaryota</taxon>
        <taxon>Sar</taxon>
        <taxon>Stramenopiles</taxon>
        <taxon>Ochrophyta</taxon>
        <taxon>Bacillariophyta</taxon>
        <taxon>Bacillariophyceae</taxon>
        <taxon>Bacillariophycidae</taxon>
        <taxon>Thalassiophysales</taxon>
        <taxon>Catenulaceae</taxon>
        <taxon>Amphora</taxon>
    </lineage>
</organism>
<evidence type="ECO:0000256" key="1">
    <source>
        <dbReference type="SAM" id="MobiDB-lite"/>
    </source>
</evidence>
<feature type="region of interest" description="Disordered" evidence="1">
    <location>
        <begin position="30"/>
        <end position="57"/>
    </location>
</feature>
<evidence type="ECO:0000313" key="3">
    <source>
        <dbReference type="EMBL" id="CAE0418473.1"/>
    </source>
</evidence>
<sequence length="303" mass="33100">MMRKLLTFHALLLLPSSLFCHVYAREQQQLPAEEEEEEAASWTTNNNDDDNNKTKDDPEATTTALYCGCTDCTAAWQVDAGGLTCGQRIRQLQDSADANYDEWNACLTISDLYPFICGPACHPQRCDGQGPAVCGCKACTADILARPAGNLTCGERIRRTAEGVHERAACISVSFFHPECGPECDPQKCDGQPEYCGCYDCTQEIWETAVANGGGSSTTSDSSASTTTCGSWIAFYESLQGGELKPQAACRKVAQDFPNACRPCHPEKCDEQASPSSSPYRISAISWMVFWYSWEAITALAVW</sequence>
<gene>
    <name evidence="3" type="ORF">ACOF00016_LOCUS15348</name>
</gene>
<dbReference type="EMBL" id="HBIM01020482">
    <property type="protein sequence ID" value="CAE0418473.1"/>
    <property type="molecule type" value="Transcribed_RNA"/>
</dbReference>
<feature type="chain" id="PRO_5030911028" evidence="2">
    <location>
        <begin position="25"/>
        <end position="303"/>
    </location>
</feature>
<protein>
    <submittedName>
        <fullName evidence="3">Uncharacterized protein</fullName>
    </submittedName>
</protein>
<reference evidence="3" key="1">
    <citation type="submission" date="2021-01" db="EMBL/GenBank/DDBJ databases">
        <authorList>
            <person name="Corre E."/>
            <person name="Pelletier E."/>
            <person name="Niang G."/>
            <person name="Scheremetjew M."/>
            <person name="Finn R."/>
            <person name="Kale V."/>
            <person name="Holt S."/>
            <person name="Cochrane G."/>
            <person name="Meng A."/>
            <person name="Brown T."/>
            <person name="Cohen L."/>
        </authorList>
    </citation>
    <scope>NUCLEOTIDE SEQUENCE</scope>
    <source>
        <strain evidence="3">CCMP127</strain>
    </source>
</reference>